<dbReference type="RefSeq" id="WP_104322778.1">
    <property type="nucleotide sequence ID" value="NZ_PSSX01000016.1"/>
</dbReference>
<evidence type="ECO:0008006" key="5">
    <source>
        <dbReference type="Google" id="ProtNLM"/>
    </source>
</evidence>
<dbReference type="AlphaFoldDB" id="A0A2S5Z774"/>
<proteinExistence type="predicted"/>
<protein>
    <recommendedName>
        <fullName evidence="5">PEGA domain-containing protein</fullName>
    </recommendedName>
</protein>
<feature type="signal peptide" evidence="2">
    <location>
        <begin position="1"/>
        <end position="18"/>
    </location>
</feature>
<dbReference type="OrthoDB" id="6362340at2"/>
<reference evidence="3 4" key="1">
    <citation type="submission" date="2018-01" db="EMBL/GenBank/DDBJ databases">
        <title>Complete genome sequences of the type strains of Marinobacter flavimaris and Marinobacter maroccanus.</title>
        <authorList>
            <person name="Palau M."/>
            <person name="Boujida N."/>
            <person name="Manresa A."/>
            <person name="Minana-Galbis D."/>
        </authorList>
    </citation>
    <scope>NUCLEOTIDE SEQUENCE [LARGE SCALE GENOMIC DNA]</scope>
    <source>
        <strain evidence="3 4">N4</strain>
    </source>
</reference>
<name>A0A2S5Z774_9GAMM</name>
<evidence type="ECO:0000313" key="3">
    <source>
        <dbReference type="EMBL" id="PPI83210.1"/>
    </source>
</evidence>
<feature type="chain" id="PRO_5015615186" description="PEGA domain-containing protein" evidence="2">
    <location>
        <begin position="19"/>
        <end position="279"/>
    </location>
</feature>
<organism evidence="3 4">
    <name type="scientific">Marinobacter maroccanus</name>
    <dbReference type="NCBI Taxonomy" id="2055143"/>
    <lineage>
        <taxon>Bacteria</taxon>
        <taxon>Pseudomonadati</taxon>
        <taxon>Pseudomonadota</taxon>
        <taxon>Gammaproteobacteria</taxon>
        <taxon>Pseudomonadales</taxon>
        <taxon>Marinobacteraceae</taxon>
        <taxon>Marinobacter</taxon>
    </lineage>
</organism>
<keyword evidence="1" id="KW-0175">Coiled coil</keyword>
<sequence>MKLLLGFLLFSLSSAVLASNSLVRIDCQEDTNGAAVYLDGVYQFECEDYAKLPILTTAGAHELRVVRPAGREFEQVFEKRIELRAGVPERVRVSLPEKTLTAYGQKQEAQRKEEARIAAEKAEQRRREQARIAAEKAAQAQLEKELSNARSGNADAMRRMAQRYRSGDGVPANTQAASEWEAKAERQQKIDDLEASKMEYFAMSESALLGVYGDDPGSSQIISAPWIVAPTFTAELLSTPVTTTDQQIKDNRLETLRRQTAAARWANPDSLVARAADKR</sequence>
<evidence type="ECO:0000256" key="1">
    <source>
        <dbReference type="SAM" id="Coils"/>
    </source>
</evidence>
<evidence type="ECO:0000256" key="2">
    <source>
        <dbReference type="SAM" id="SignalP"/>
    </source>
</evidence>
<comment type="caution">
    <text evidence="3">The sequence shown here is derived from an EMBL/GenBank/DDBJ whole genome shotgun (WGS) entry which is preliminary data.</text>
</comment>
<evidence type="ECO:0000313" key="4">
    <source>
        <dbReference type="Proteomes" id="UP000239917"/>
    </source>
</evidence>
<dbReference type="InterPro" id="IPR011990">
    <property type="entry name" value="TPR-like_helical_dom_sf"/>
</dbReference>
<feature type="coiled-coil region" evidence="1">
    <location>
        <begin position="105"/>
        <end position="159"/>
    </location>
</feature>
<gene>
    <name evidence="3" type="ORF">KEHDKFFH_15665</name>
</gene>
<dbReference type="Proteomes" id="UP000239917">
    <property type="component" value="Unassembled WGS sequence"/>
</dbReference>
<dbReference type="EMBL" id="PSSX01000016">
    <property type="protein sequence ID" value="PPI83210.1"/>
    <property type="molecule type" value="Genomic_DNA"/>
</dbReference>
<keyword evidence="2" id="KW-0732">Signal</keyword>
<keyword evidence="4" id="KW-1185">Reference proteome</keyword>
<accession>A0A2S5Z774</accession>
<dbReference type="Gene3D" id="1.25.40.10">
    <property type="entry name" value="Tetratricopeptide repeat domain"/>
    <property type="match status" value="1"/>
</dbReference>